<evidence type="ECO:0000256" key="5">
    <source>
        <dbReference type="ARBA" id="ARBA00048542"/>
    </source>
</evidence>
<sequence length="216" mass="23493">MTTQTTAQKVLIIKSSPAGEHSISNEIAAYLQQQLSGSEQNYTFTIRDLAQTPPPVLDGPMLQAFYTPAEQLTHAQQQLVQPSLELIQELKDADILIFASAMHNFSITSLLKSYVDQICRMGLTFSYSENGPQGLLTGKQAVIIASAGMDFQQEHAVPMDFQSPYLKHILNFIGITDISLVPVQGVAMGDESAARAKNGARDNIDSLIVGKLALEV</sequence>
<proteinExistence type="inferred from homology"/>
<dbReference type="InterPro" id="IPR003680">
    <property type="entry name" value="Flavodoxin_fold"/>
</dbReference>
<comment type="caution">
    <text evidence="6">Lacks conserved residue(s) required for the propagation of feature annotation.</text>
</comment>
<comment type="similarity">
    <text evidence="6">Belongs to the azoreductase type 1 family.</text>
</comment>
<comment type="cofactor">
    <cofactor evidence="6">
        <name>FMN</name>
        <dbReference type="ChEBI" id="CHEBI:58210"/>
    </cofactor>
    <text evidence="6">Binds 1 FMN per subunit.</text>
</comment>
<organism evidence="8 9">
    <name type="scientific">Thalassomonas viridans</name>
    <dbReference type="NCBI Taxonomy" id="137584"/>
    <lineage>
        <taxon>Bacteria</taxon>
        <taxon>Pseudomonadati</taxon>
        <taxon>Pseudomonadota</taxon>
        <taxon>Gammaproteobacteria</taxon>
        <taxon>Alteromonadales</taxon>
        <taxon>Colwelliaceae</taxon>
        <taxon>Thalassomonas</taxon>
    </lineage>
</organism>
<reference evidence="8 9" key="2">
    <citation type="journal article" date="2022" name="Mar. Drugs">
        <title>Bioassay-Guided Fractionation Leads to the Detection of Cholic Acid Generated by the Rare Thalassomonas sp.</title>
        <authorList>
            <person name="Pheiffer F."/>
            <person name="Schneider Y.K."/>
            <person name="Hansen E.H."/>
            <person name="Andersen J.H."/>
            <person name="Isaksson J."/>
            <person name="Busche T."/>
            <person name="R C."/>
            <person name="Kalinowski J."/>
            <person name="Zyl L.V."/>
            <person name="Trindade M."/>
        </authorList>
    </citation>
    <scope>NUCLEOTIDE SEQUENCE [LARGE SCALE GENOMIC DNA]</scope>
    <source>
        <strain evidence="8 9">XOM25</strain>
    </source>
</reference>
<dbReference type="RefSeq" id="WP_044841335.1">
    <property type="nucleotide sequence ID" value="NZ_CP059733.1"/>
</dbReference>
<dbReference type="KEGG" id="tvd:SG34_013500"/>
<dbReference type="EC" id="1.6.5.-" evidence="6"/>
<evidence type="ECO:0000256" key="3">
    <source>
        <dbReference type="ARBA" id="ARBA00023002"/>
    </source>
</evidence>
<dbReference type="Pfam" id="PF02525">
    <property type="entry name" value="Flavodoxin_2"/>
    <property type="match status" value="1"/>
</dbReference>
<comment type="function">
    <text evidence="6">Quinone reductase that provides resistance to thiol-specific stress caused by electrophilic quinones.</text>
</comment>
<dbReference type="AlphaFoldDB" id="A0AAF0CC21"/>
<accession>A0AAF0CC21</accession>
<dbReference type="Proteomes" id="UP000032352">
    <property type="component" value="Chromosome"/>
</dbReference>
<dbReference type="PANTHER" id="PTHR43741">
    <property type="entry name" value="FMN-DEPENDENT NADH-AZOREDUCTASE 1"/>
    <property type="match status" value="1"/>
</dbReference>
<dbReference type="InterPro" id="IPR050104">
    <property type="entry name" value="FMN-dep_NADH:Q_OxRdtase_AzoR1"/>
</dbReference>
<evidence type="ECO:0000256" key="2">
    <source>
        <dbReference type="ARBA" id="ARBA00022643"/>
    </source>
</evidence>
<dbReference type="SUPFAM" id="SSF52218">
    <property type="entry name" value="Flavoproteins"/>
    <property type="match status" value="1"/>
</dbReference>
<evidence type="ECO:0000256" key="1">
    <source>
        <dbReference type="ARBA" id="ARBA00022630"/>
    </source>
</evidence>
<feature type="binding site" evidence="6">
    <location>
        <position position="16"/>
    </location>
    <ligand>
        <name>FMN</name>
        <dbReference type="ChEBI" id="CHEBI:58210"/>
    </ligand>
</feature>
<evidence type="ECO:0000259" key="7">
    <source>
        <dbReference type="Pfam" id="PF02525"/>
    </source>
</evidence>
<keyword evidence="1 6" id="KW-0285">Flavoprotein</keyword>
<evidence type="ECO:0000256" key="4">
    <source>
        <dbReference type="ARBA" id="ARBA00023027"/>
    </source>
</evidence>
<name>A0AAF0CC21_9GAMM</name>
<dbReference type="EMBL" id="CP059733">
    <property type="protein sequence ID" value="WDE07801.1"/>
    <property type="molecule type" value="Genomic_DNA"/>
</dbReference>
<gene>
    <name evidence="6" type="primary">azoR</name>
    <name evidence="8" type="ORF">SG34_013500</name>
</gene>
<dbReference type="Gene3D" id="3.40.50.360">
    <property type="match status" value="1"/>
</dbReference>
<dbReference type="InterPro" id="IPR029039">
    <property type="entry name" value="Flavoprotein-like_sf"/>
</dbReference>
<dbReference type="GO" id="GO:0010181">
    <property type="term" value="F:FMN binding"/>
    <property type="evidence" value="ECO:0007669"/>
    <property type="project" value="UniProtKB-UniRule"/>
</dbReference>
<feature type="domain" description="Flavodoxin-like fold" evidence="7">
    <location>
        <begin position="9"/>
        <end position="205"/>
    </location>
</feature>
<keyword evidence="9" id="KW-1185">Reference proteome</keyword>
<reference evidence="8 9" key="1">
    <citation type="journal article" date="2015" name="Genome Announc.">
        <title>Draft Genome Sequences of Marine Isolates of Thalassomonas viridans and Thalassomonas actiniarum.</title>
        <authorList>
            <person name="Olonade I."/>
            <person name="van Zyl L.J."/>
            <person name="Trindade M."/>
        </authorList>
    </citation>
    <scope>NUCLEOTIDE SEQUENCE [LARGE SCALE GENOMIC DNA]</scope>
    <source>
        <strain evidence="8 9">XOM25</strain>
    </source>
</reference>
<dbReference type="GO" id="GO:0016652">
    <property type="term" value="F:oxidoreductase activity, acting on NAD(P)H as acceptor"/>
    <property type="evidence" value="ECO:0007669"/>
    <property type="project" value="UniProtKB-UniRule"/>
</dbReference>
<evidence type="ECO:0000256" key="6">
    <source>
        <dbReference type="HAMAP-Rule" id="MF_01216"/>
    </source>
</evidence>
<keyword evidence="3 6" id="KW-0560">Oxidoreductase</keyword>
<evidence type="ECO:0000313" key="8">
    <source>
        <dbReference type="EMBL" id="WDE07801.1"/>
    </source>
</evidence>
<comment type="catalytic activity">
    <reaction evidence="5">
        <text>N,N-dimethyl-1,4-phenylenediamine + anthranilate + 2 NAD(+) = 2-(4-dimethylaminophenyl)diazenylbenzoate + 2 NADH + 2 H(+)</text>
        <dbReference type="Rhea" id="RHEA:55872"/>
        <dbReference type="ChEBI" id="CHEBI:15378"/>
        <dbReference type="ChEBI" id="CHEBI:15783"/>
        <dbReference type="ChEBI" id="CHEBI:16567"/>
        <dbReference type="ChEBI" id="CHEBI:57540"/>
        <dbReference type="ChEBI" id="CHEBI:57945"/>
        <dbReference type="ChEBI" id="CHEBI:71579"/>
        <dbReference type="EC" id="1.7.1.17"/>
    </reaction>
    <physiologicalReaction direction="right-to-left" evidence="5">
        <dbReference type="Rhea" id="RHEA:55874"/>
    </physiologicalReaction>
</comment>
<dbReference type="GO" id="GO:0016655">
    <property type="term" value="F:oxidoreductase activity, acting on NAD(P)H, quinone or similar compound as acceptor"/>
    <property type="evidence" value="ECO:0007669"/>
    <property type="project" value="InterPro"/>
</dbReference>
<dbReference type="GO" id="GO:0009055">
    <property type="term" value="F:electron transfer activity"/>
    <property type="evidence" value="ECO:0007669"/>
    <property type="project" value="UniProtKB-UniRule"/>
</dbReference>
<comment type="function">
    <text evidence="6">Also exhibits azoreductase activity. Catalyzes the reductive cleavage of the azo bond in aromatic azo compounds to the corresponding amines.</text>
</comment>
<keyword evidence="2 6" id="KW-0288">FMN</keyword>
<comment type="catalytic activity">
    <reaction evidence="6">
        <text>2 a quinone + NADH + H(+) = 2 a 1,4-benzosemiquinone + NAD(+)</text>
        <dbReference type="Rhea" id="RHEA:65952"/>
        <dbReference type="ChEBI" id="CHEBI:15378"/>
        <dbReference type="ChEBI" id="CHEBI:57540"/>
        <dbReference type="ChEBI" id="CHEBI:57945"/>
        <dbReference type="ChEBI" id="CHEBI:132124"/>
        <dbReference type="ChEBI" id="CHEBI:134225"/>
    </reaction>
</comment>
<dbReference type="InterPro" id="IPR023048">
    <property type="entry name" value="NADH:quinone_OxRdtase_FMN_depd"/>
</dbReference>
<evidence type="ECO:0000313" key="9">
    <source>
        <dbReference type="Proteomes" id="UP000032352"/>
    </source>
</evidence>
<comment type="subunit">
    <text evidence="6">Homodimer.</text>
</comment>
<keyword evidence="4 6" id="KW-0520">NAD</keyword>
<dbReference type="PANTHER" id="PTHR43741:SF2">
    <property type="entry name" value="FMN-DEPENDENT NADH:QUINONE OXIDOREDUCTASE"/>
    <property type="match status" value="1"/>
</dbReference>
<dbReference type="EC" id="1.7.1.17" evidence="6"/>
<feature type="binding site" evidence="6">
    <location>
        <begin position="22"/>
        <end position="24"/>
    </location>
    <ligand>
        <name>FMN</name>
        <dbReference type="ChEBI" id="CHEBI:58210"/>
    </ligand>
</feature>
<protein>
    <recommendedName>
        <fullName evidence="6">FMN dependent NADH:quinone oxidoreductase</fullName>
        <ecNumber evidence="6">1.6.5.-</ecNumber>
    </recommendedName>
    <alternativeName>
        <fullName evidence="6">Azo-dye reductase</fullName>
    </alternativeName>
    <alternativeName>
        <fullName evidence="6">FMN-dependent NADH-azo compound oxidoreductase</fullName>
    </alternativeName>
    <alternativeName>
        <fullName evidence="6">FMN-dependent NADH-azoreductase</fullName>
        <ecNumber evidence="6">1.7.1.17</ecNumber>
    </alternativeName>
</protein>
<dbReference type="HAMAP" id="MF_01216">
    <property type="entry name" value="Azoreductase_type1"/>
    <property type="match status" value="1"/>
</dbReference>